<feature type="transmembrane region" description="Helical" evidence="10">
    <location>
        <begin position="394"/>
        <end position="418"/>
    </location>
</feature>
<dbReference type="GO" id="GO:0051453">
    <property type="term" value="P:regulation of intracellular pH"/>
    <property type="evidence" value="ECO:0007669"/>
    <property type="project" value="TreeGrafter"/>
</dbReference>
<evidence type="ECO:0000259" key="11">
    <source>
        <dbReference type="Pfam" id="PF00999"/>
    </source>
</evidence>
<accession>Q2KVA7</accession>
<feature type="transmembrane region" description="Helical" evidence="10">
    <location>
        <begin position="6"/>
        <end position="24"/>
    </location>
</feature>
<evidence type="ECO:0000256" key="4">
    <source>
        <dbReference type="ARBA" id="ARBA00022692"/>
    </source>
</evidence>
<comment type="subcellular location">
    <subcellularLocation>
        <location evidence="10">Cell inner membrane</location>
        <topology evidence="10">Multi-pass membrane protein</topology>
    </subcellularLocation>
    <subcellularLocation>
        <location evidence="1">Cell membrane</location>
        <topology evidence="1">Multi-pass membrane protein</topology>
    </subcellularLocation>
</comment>
<feature type="transmembrane region" description="Helical" evidence="10">
    <location>
        <begin position="31"/>
        <end position="49"/>
    </location>
</feature>
<evidence type="ECO:0000256" key="2">
    <source>
        <dbReference type="ARBA" id="ARBA00022448"/>
    </source>
</evidence>
<keyword evidence="8 10" id="KW-0472">Membrane</keyword>
<dbReference type="GO" id="GO:0015386">
    <property type="term" value="F:potassium:proton antiporter activity"/>
    <property type="evidence" value="ECO:0007669"/>
    <property type="project" value="TreeGrafter"/>
</dbReference>
<dbReference type="GO" id="GO:0015385">
    <property type="term" value="F:sodium:proton antiporter activity"/>
    <property type="evidence" value="ECO:0007669"/>
    <property type="project" value="InterPro"/>
</dbReference>
<keyword evidence="13" id="KW-1185">Reference proteome</keyword>
<evidence type="ECO:0000256" key="9">
    <source>
        <dbReference type="ARBA" id="ARBA00023201"/>
    </source>
</evidence>
<gene>
    <name evidence="12" type="ordered locus">BAV1007</name>
</gene>
<feature type="transmembrane region" description="Helical" evidence="10">
    <location>
        <begin position="84"/>
        <end position="103"/>
    </location>
</feature>
<keyword evidence="5 10" id="KW-1133">Transmembrane helix</keyword>
<dbReference type="GO" id="GO:0098719">
    <property type="term" value="P:sodium ion import across plasma membrane"/>
    <property type="evidence" value="ECO:0007669"/>
    <property type="project" value="TreeGrafter"/>
</dbReference>
<protein>
    <submittedName>
        <fullName evidence="12">Na+/H+ antiporter</fullName>
    </submittedName>
</protein>
<evidence type="ECO:0000256" key="10">
    <source>
        <dbReference type="RuleBase" id="RU366002"/>
    </source>
</evidence>
<evidence type="ECO:0000256" key="8">
    <source>
        <dbReference type="ARBA" id="ARBA00023136"/>
    </source>
</evidence>
<evidence type="ECO:0000313" key="13">
    <source>
        <dbReference type="Proteomes" id="UP000001977"/>
    </source>
</evidence>
<feature type="transmembrane region" description="Helical" evidence="10">
    <location>
        <begin position="312"/>
        <end position="337"/>
    </location>
</feature>
<dbReference type="RefSeq" id="WP_012416693.1">
    <property type="nucleotide sequence ID" value="NC_010645.1"/>
</dbReference>
<name>Q2KVA7_BORA1</name>
<dbReference type="AlphaFoldDB" id="Q2KVA7"/>
<dbReference type="PANTHER" id="PTHR10110:SF86">
    <property type="entry name" value="SODIUM_HYDROGEN EXCHANGER 7"/>
    <property type="match status" value="1"/>
</dbReference>
<keyword evidence="10" id="KW-0050">Antiport</keyword>
<comment type="function">
    <text evidence="10">Na(+)/H(+) antiporter that extrudes sodium in exchange for external protons.</text>
</comment>
<dbReference type="eggNOG" id="COG0025">
    <property type="taxonomic scope" value="Bacteria"/>
</dbReference>
<dbReference type="GO" id="GO:0005886">
    <property type="term" value="C:plasma membrane"/>
    <property type="evidence" value="ECO:0007669"/>
    <property type="project" value="UniProtKB-SubCell"/>
</dbReference>
<comment type="caution">
    <text evidence="10">Lacks conserved residue(s) required for the propagation of feature annotation.</text>
</comment>
<evidence type="ECO:0000256" key="7">
    <source>
        <dbReference type="ARBA" id="ARBA00023065"/>
    </source>
</evidence>
<keyword evidence="2 10" id="KW-0813">Transport</keyword>
<keyword evidence="4 10" id="KW-0812">Transmembrane</keyword>
<keyword evidence="9 10" id="KW-0739">Sodium transport</keyword>
<organism evidence="12 13">
    <name type="scientific">Bordetella avium (strain 197N)</name>
    <dbReference type="NCBI Taxonomy" id="360910"/>
    <lineage>
        <taxon>Bacteria</taxon>
        <taxon>Pseudomonadati</taxon>
        <taxon>Pseudomonadota</taxon>
        <taxon>Betaproteobacteria</taxon>
        <taxon>Burkholderiales</taxon>
        <taxon>Alcaligenaceae</taxon>
        <taxon>Bordetella</taxon>
    </lineage>
</organism>
<dbReference type="STRING" id="360910.BAV1007"/>
<dbReference type="Proteomes" id="UP000001977">
    <property type="component" value="Chromosome"/>
</dbReference>
<dbReference type="OrthoDB" id="9809206at2"/>
<feature type="transmembrane region" description="Helical" evidence="10">
    <location>
        <begin position="240"/>
        <end position="259"/>
    </location>
</feature>
<feature type="transmembrane region" description="Helical" evidence="10">
    <location>
        <begin position="151"/>
        <end position="176"/>
    </location>
</feature>
<feature type="transmembrane region" description="Helical" evidence="10">
    <location>
        <begin position="358"/>
        <end position="382"/>
    </location>
</feature>
<feature type="transmembrane region" description="Helical" evidence="10">
    <location>
        <begin position="214"/>
        <end position="234"/>
    </location>
</feature>
<feature type="transmembrane region" description="Helical" evidence="10">
    <location>
        <begin position="271"/>
        <end position="292"/>
    </location>
</feature>
<evidence type="ECO:0000256" key="6">
    <source>
        <dbReference type="ARBA" id="ARBA00023053"/>
    </source>
</evidence>
<feature type="transmembrane region" description="Helical" evidence="10">
    <location>
        <begin position="109"/>
        <end position="130"/>
    </location>
</feature>
<feature type="transmembrane region" description="Helical" evidence="10">
    <location>
        <begin position="182"/>
        <end position="202"/>
    </location>
</feature>
<reference evidence="12 13" key="1">
    <citation type="journal article" date="2006" name="J. Bacteriol.">
        <title>Comparison of the genome sequence of the poultry pathogen Bordetella avium with those of B. bronchiseptica, B. pertussis, and B. parapertussis reveals extensive diversity in surface structures associated with host interaction.</title>
        <authorList>
            <person name="Sebaihia M."/>
            <person name="Preston A."/>
            <person name="Maskell D.J."/>
            <person name="Kuzmiak H."/>
            <person name="Connell T.D."/>
            <person name="King N.D."/>
            <person name="Orndorff P.E."/>
            <person name="Miyamoto D.M."/>
            <person name="Thomson N.R."/>
            <person name="Harris D."/>
            <person name="Goble A."/>
            <person name="Lord A."/>
            <person name="Murphy L."/>
            <person name="Quail M.A."/>
            <person name="Rutter S."/>
            <person name="Squares R."/>
            <person name="Squares S."/>
            <person name="Woodward J."/>
            <person name="Parkhill J."/>
            <person name="Temple L.M."/>
        </authorList>
    </citation>
    <scope>NUCLEOTIDE SEQUENCE [LARGE SCALE GENOMIC DNA]</scope>
    <source>
        <strain evidence="12 13">197N</strain>
    </source>
</reference>
<keyword evidence="6 10" id="KW-0915">Sodium</keyword>
<keyword evidence="3" id="KW-1003">Cell membrane</keyword>
<dbReference type="NCBIfam" id="TIGR00831">
    <property type="entry name" value="a_cpa1"/>
    <property type="match status" value="1"/>
</dbReference>
<evidence type="ECO:0000313" key="12">
    <source>
        <dbReference type="EMBL" id="CAJ48616.1"/>
    </source>
</evidence>
<dbReference type="InterPro" id="IPR018422">
    <property type="entry name" value="Cation/H_exchanger_CPA1"/>
</dbReference>
<dbReference type="Pfam" id="PF00999">
    <property type="entry name" value="Na_H_Exchanger"/>
    <property type="match status" value="1"/>
</dbReference>
<dbReference type="GeneID" id="92935800"/>
<comment type="similarity">
    <text evidence="10">Belongs to the monovalent cation:proton antiporter 1 (CPA1) transporter (TC 2.A.36) family.</text>
</comment>
<dbReference type="Gene3D" id="6.10.140.1330">
    <property type="match status" value="1"/>
</dbReference>
<keyword evidence="10" id="KW-0997">Cell inner membrane</keyword>
<evidence type="ECO:0000256" key="5">
    <source>
        <dbReference type="ARBA" id="ARBA00022989"/>
    </source>
</evidence>
<dbReference type="EMBL" id="AM167904">
    <property type="protein sequence ID" value="CAJ48616.1"/>
    <property type="molecule type" value="Genomic_DNA"/>
</dbReference>
<keyword evidence="7 10" id="KW-0406">Ion transport</keyword>
<feature type="domain" description="Cation/H+ exchanger transmembrane" evidence="11">
    <location>
        <begin position="13"/>
        <end position="419"/>
    </location>
</feature>
<dbReference type="InterPro" id="IPR006153">
    <property type="entry name" value="Cation/H_exchanger_TM"/>
</dbReference>
<dbReference type="KEGG" id="bav:BAV1007"/>
<sequence length="547" mass="59394">MSTFAIIMAMLVAVMLSGVLARILPRAIPLPFIQIAFGFLIAAVFQRGVLIEPDIFFLLFLPPLLFLDGWRVSKLAVLQEASSIVQLAFGLVFLTVLGVGYFIHWMIPLVPLTVAFAIAAIVSPTDPVAVEAISHRVRIPRRMMAVLEGESLFNDASGLVAFRLAVVAAMTGAFSLTNASMYFVWLTVAGICTGIALTWLLMRTRALLTRRFGSEPGSDVLLSLIIPFCVYFVAEQVGASGILAAVAAGITMSYIEMSGRLLATTRVERTAVWNMVQFTLNGMMFVLLGEQFPTILANLSRAAAESGGHALYWLPVYGLFICLALVLVRLIWVATSLKISAYRSRRKGHKPLPISPRLVLAMSVAGVRGAVTLAGVMTLPFALGDGTPFPARDLAISLAAFVIVFSLLFASISLPPLLRGLTFPPNDRVHQERVLAQEAMLRAALESLEASTKKQIAAHPEDAALYAEVSDALAASLRRQAGEAEADGSAQDLALRIRIERELRLAAVTASRYAVYRLARTHRISDTLAREHAQQLDLQEARLRAVE</sequence>
<evidence type="ECO:0000256" key="3">
    <source>
        <dbReference type="ARBA" id="ARBA00022475"/>
    </source>
</evidence>
<dbReference type="PANTHER" id="PTHR10110">
    <property type="entry name" value="SODIUM/HYDROGEN EXCHANGER"/>
    <property type="match status" value="1"/>
</dbReference>
<dbReference type="HOGENOM" id="CLU_005912_6_3_4"/>
<proteinExistence type="inferred from homology"/>
<dbReference type="InterPro" id="IPR004705">
    <property type="entry name" value="Cation/H_exchanger_CPA1_bac"/>
</dbReference>
<evidence type="ECO:0000256" key="1">
    <source>
        <dbReference type="ARBA" id="ARBA00004651"/>
    </source>
</evidence>
<feature type="transmembrane region" description="Helical" evidence="10">
    <location>
        <begin position="55"/>
        <end position="72"/>
    </location>
</feature>